<gene>
    <name evidence="1" type="ORF">POT9AD_2668</name>
</gene>
<organism evidence="1">
    <name type="scientific">Ectopseudomonas oleovorans</name>
    <name type="common">Pseudomonas oleovorans</name>
    <dbReference type="NCBI Taxonomy" id="301"/>
    <lineage>
        <taxon>Bacteria</taxon>
        <taxon>Pseudomonadati</taxon>
        <taxon>Pseudomonadota</taxon>
        <taxon>Gammaproteobacteria</taxon>
        <taxon>Pseudomonadales</taxon>
        <taxon>Pseudomonadaceae</taxon>
        <taxon>Ectopseudomonas</taxon>
    </lineage>
</organism>
<proteinExistence type="predicted"/>
<dbReference type="AlphaFoldDB" id="A0A653B549"/>
<reference evidence="1" key="1">
    <citation type="submission" date="2018-11" db="EMBL/GenBank/DDBJ databases">
        <authorList>
            <consortium name="Genoscope - CEA"/>
            <person name="William W."/>
        </authorList>
    </citation>
    <scope>NUCLEOTIDE SEQUENCE [LARGE SCALE GENOMIC DNA]</scope>
    <source>
        <strain evidence="1">T9AD</strain>
    </source>
</reference>
<dbReference type="OrthoDB" id="6985751at2"/>
<sequence>MNSVALKCLRVFRVALPVLLTLGFNDLALASFSYGNQRLAASAIDLLAKFVFAFVALTVIGAVVMIIGDIRRWLRRKSGKDQREDDQPREL</sequence>
<evidence type="ECO:0000313" key="1">
    <source>
        <dbReference type="EMBL" id="VDN63643.1"/>
    </source>
</evidence>
<dbReference type="EMBL" id="LR130779">
    <property type="protein sequence ID" value="VDN63643.1"/>
    <property type="molecule type" value="Genomic_DNA"/>
</dbReference>
<protein>
    <submittedName>
        <fullName evidence="1">Uncharacterized protein</fullName>
    </submittedName>
</protein>
<accession>A0A653B549</accession>
<name>A0A653B549_ECTOL</name>